<feature type="compositionally biased region" description="Basic and acidic residues" evidence="1">
    <location>
        <begin position="363"/>
        <end position="379"/>
    </location>
</feature>
<dbReference type="OrthoDB" id="5426563at2759"/>
<sequence length="595" mass="65974">MNWTEGSLARHSRGRQRNALLARQKQHFAKARNNLLNERAKQRPIKISFLASESSTESPSRVPVSRRPLDEPSSPLTLTKRESRQEFPTCLRDGNHEVLPTNLDRRKRLLEKSDWAGLGLQKPLDISFPGQVYATKRWTRVARAPERALNGTTKHAAAHGDERHERLKRSSIRIQIGSQEVRPSIAASSQSSIERRTLEPKQQSSMSPRDRMSETVRYVDSPGRQRHGYTNISSDCTSRASLALLGGPETPVNVIYSSSVIYEPAPRRHSDFQVLQWSPSGSEDRGSMQVEIGRRVRPVSHSQESEQQRWKDWILAGDNSNHPSDSPLTIMDAVETYTEGSGSSSLTLPSHLQPRLPSLHLSSEADPKPEHGPSGHEDTGVIIGSHGNPQDSRCLREKHSLLSSNRQCTPLKKRDDTDDLNNIWMKFAFGDDDDSEELVMGAFKEAAHQAAAELRPSDTSGSTEEYTESTAMCRGEVSSLGRESECDTIFNESSSDSNMATKGTTGSETALSNMATIGSKDEPPRNSTRFTVPKAFIGKYAKADTTSVVQPSVAGMPRSGKKGKGKRRKMAADGRPEIRNLPNFYGDPIEDIEDD</sequence>
<feature type="region of interest" description="Disordered" evidence="1">
    <location>
        <begin position="178"/>
        <end position="213"/>
    </location>
</feature>
<feature type="compositionally biased region" description="Polar residues" evidence="1">
    <location>
        <begin position="339"/>
        <end position="350"/>
    </location>
</feature>
<name>A0A553I4N3_9PEZI</name>
<feature type="compositionally biased region" description="Basic residues" evidence="1">
    <location>
        <begin position="559"/>
        <end position="569"/>
    </location>
</feature>
<feature type="region of interest" description="Disordered" evidence="1">
    <location>
        <begin position="339"/>
        <end position="393"/>
    </location>
</feature>
<gene>
    <name evidence="2" type="ORF">FHL15_003854</name>
</gene>
<feature type="region of interest" description="Disordered" evidence="1">
    <location>
        <begin position="490"/>
        <end position="511"/>
    </location>
</feature>
<proteinExistence type="predicted"/>
<feature type="region of interest" description="Disordered" evidence="1">
    <location>
        <begin position="47"/>
        <end position="84"/>
    </location>
</feature>
<dbReference type="AlphaFoldDB" id="A0A553I4N3"/>
<comment type="caution">
    <text evidence="2">The sequence shown here is derived from an EMBL/GenBank/DDBJ whole genome shotgun (WGS) entry which is preliminary data.</text>
</comment>
<feature type="region of interest" description="Disordered" evidence="1">
    <location>
        <begin position="450"/>
        <end position="471"/>
    </location>
</feature>
<dbReference type="Proteomes" id="UP000319160">
    <property type="component" value="Unassembled WGS sequence"/>
</dbReference>
<evidence type="ECO:0000313" key="2">
    <source>
        <dbReference type="EMBL" id="TRX95162.1"/>
    </source>
</evidence>
<evidence type="ECO:0000313" key="3">
    <source>
        <dbReference type="Proteomes" id="UP000319160"/>
    </source>
</evidence>
<feature type="region of interest" description="Disordered" evidence="1">
    <location>
        <begin position="549"/>
        <end position="595"/>
    </location>
</feature>
<organism evidence="2 3">
    <name type="scientific">Xylaria flabelliformis</name>
    <dbReference type="NCBI Taxonomy" id="2512241"/>
    <lineage>
        <taxon>Eukaryota</taxon>
        <taxon>Fungi</taxon>
        <taxon>Dikarya</taxon>
        <taxon>Ascomycota</taxon>
        <taxon>Pezizomycotina</taxon>
        <taxon>Sordariomycetes</taxon>
        <taxon>Xylariomycetidae</taxon>
        <taxon>Xylariales</taxon>
        <taxon>Xylariaceae</taxon>
        <taxon>Xylaria</taxon>
    </lineage>
</organism>
<reference evidence="3" key="1">
    <citation type="submission" date="2019-06" db="EMBL/GenBank/DDBJ databases">
        <title>Draft genome sequence of the griseofulvin-producing fungus Xylaria cubensis strain G536.</title>
        <authorList>
            <person name="Mead M.E."/>
            <person name="Raja H.A."/>
            <person name="Steenwyk J.L."/>
            <person name="Knowles S.L."/>
            <person name="Oberlies N.H."/>
            <person name="Rokas A."/>
        </authorList>
    </citation>
    <scope>NUCLEOTIDE SEQUENCE [LARGE SCALE GENOMIC DNA]</scope>
    <source>
        <strain evidence="3">G536</strain>
    </source>
</reference>
<dbReference type="EMBL" id="VFLP01000017">
    <property type="protein sequence ID" value="TRX95162.1"/>
    <property type="molecule type" value="Genomic_DNA"/>
</dbReference>
<keyword evidence="3" id="KW-1185">Reference proteome</keyword>
<feature type="compositionally biased region" description="Low complexity" evidence="1">
    <location>
        <begin position="450"/>
        <end position="470"/>
    </location>
</feature>
<protein>
    <submittedName>
        <fullName evidence="2">Uncharacterized protein</fullName>
    </submittedName>
</protein>
<evidence type="ECO:0000256" key="1">
    <source>
        <dbReference type="SAM" id="MobiDB-lite"/>
    </source>
</evidence>
<accession>A0A553I4N3</accession>